<comment type="caution">
    <text evidence="6">The sequence shown here is derived from an EMBL/GenBank/DDBJ whole genome shotgun (WGS) entry which is preliminary data.</text>
</comment>
<feature type="domain" description="HTH merR-type" evidence="5">
    <location>
        <begin position="2"/>
        <end position="71"/>
    </location>
</feature>
<dbReference type="PROSITE" id="PS50937">
    <property type="entry name" value="HTH_MERR_2"/>
    <property type="match status" value="1"/>
</dbReference>
<evidence type="ECO:0000256" key="4">
    <source>
        <dbReference type="ARBA" id="ARBA00023163"/>
    </source>
</evidence>
<keyword evidence="1" id="KW-0678">Repressor</keyword>
<dbReference type="SMART" id="SM00422">
    <property type="entry name" value="HTH_MERR"/>
    <property type="match status" value="1"/>
</dbReference>
<protein>
    <recommendedName>
        <fullName evidence="5">HTH merR-type domain-containing protein</fullName>
    </recommendedName>
</protein>
<evidence type="ECO:0000256" key="3">
    <source>
        <dbReference type="ARBA" id="ARBA00023125"/>
    </source>
</evidence>
<dbReference type="AlphaFoldDB" id="A0ABD6SG72"/>
<dbReference type="InterPro" id="IPR009061">
    <property type="entry name" value="DNA-bd_dom_put_sf"/>
</dbReference>
<sequence>MNFTIGQVSEQTGLPIHILRYYEKKGILPVVKRNDSRIRLYGKNNIEWLHFVCGLRKTVMTIIELKGFVHSCITK</sequence>
<evidence type="ECO:0000256" key="1">
    <source>
        <dbReference type="ARBA" id="ARBA00022491"/>
    </source>
</evidence>
<organism evidence="6 7">
    <name type="scientific">Bacillus thuringiensis</name>
    <dbReference type="NCBI Taxonomy" id="1428"/>
    <lineage>
        <taxon>Bacteria</taxon>
        <taxon>Bacillati</taxon>
        <taxon>Bacillota</taxon>
        <taxon>Bacilli</taxon>
        <taxon>Bacillales</taxon>
        <taxon>Bacillaceae</taxon>
        <taxon>Bacillus</taxon>
        <taxon>Bacillus cereus group</taxon>
    </lineage>
</organism>
<dbReference type="PANTHER" id="PTHR30204:SF69">
    <property type="entry name" value="MERR-FAMILY TRANSCRIPTIONAL REGULATOR"/>
    <property type="match status" value="1"/>
</dbReference>
<proteinExistence type="predicted"/>
<keyword evidence="2" id="KW-0805">Transcription regulation</keyword>
<dbReference type="RefSeq" id="WP_097891098.1">
    <property type="nucleotide sequence ID" value="NZ_NTRM01000032.1"/>
</dbReference>
<dbReference type="InterPro" id="IPR047057">
    <property type="entry name" value="MerR_fam"/>
</dbReference>
<dbReference type="Proteomes" id="UP000220502">
    <property type="component" value="Unassembled WGS sequence"/>
</dbReference>
<dbReference type="Gene3D" id="1.10.1660.10">
    <property type="match status" value="1"/>
</dbReference>
<dbReference type="PANTHER" id="PTHR30204">
    <property type="entry name" value="REDOX-CYCLING DRUG-SENSING TRANSCRIPTIONAL ACTIVATOR SOXR"/>
    <property type="match status" value="1"/>
</dbReference>
<evidence type="ECO:0000313" key="7">
    <source>
        <dbReference type="Proteomes" id="UP000220502"/>
    </source>
</evidence>
<dbReference type="PRINTS" id="PR00040">
    <property type="entry name" value="HTHMERR"/>
</dbReference>
<evidence type="ECO:0000259" key="5">
    <source>
        <dbReference type="PROSITE" id="PS50937"/>
    </source>
</evidence>
<accession>A0ABD6SG72</accession>
<evidence type="ECO:0000313" key="6">
    <source>
        <dbReference type="EMBL" id="PEX45911.1"/>
    </source>
</evidence>
<reference evidence="6 7" key="1">
    <citation type="submission" date="2017-09" db="EMBL/GenBank/DDBJ databases">
        <title>Large-scale bioinformatics analysis of Bacillus genomes uncovers conserved roles of natural products in bacterial physiology.</title>
        <authorList>
            <consortium name="Agbiome Team Llc"/>
            <person name="Bleich R.M."/>
            <person name="Kirk G.J."/>
            <person name="Santa Maria K.C."/>
            <person name="Allen S.E."/>
            <person name="Farag S."/>
            <person name="Shank E.A."/>
            <person name="Bowers A."/>
        </authorList>
    </citation>
    <scope>NUCLEOTIDE SEQUENCE [LARGE SCALE GENOMIC DNA]</scope>
    <source>
        <strain evidence="6 7">AFS007900</strain>
    </source>
</reference>
<keyword evidence="3" id="KW-0238">DNA-binding</keyword>
<name>A0ABD6SG72_BACTU</name>
<dbReference type="Pfam" id="PF13411">
    <property type="entry name" value="MerR_1"/>
    <property type="match status" value="1"/>
</dbReference>
<keyword evidence="4" id="KW-0804">Transcription</keyword>
<evidence type="ECO:0000256" key="2">
    <source>
        <dbReference type="ARBA" id="ARBA00023015"/>
    </source>
</evidence>
<dbReference type="EMBL" id="NTXF01000036">
    <property type="protein sequence ID" value="PEX45911.1"/>
    <property type="molecule type" value="Genomic_DNA"/>
</dbReference>
<gene>
    <name evidence="6" type="ORF">CN461_23245</name>
</gene>
<dbReference type="SUPFAM" id="SSF46955">
    <property type="entry name" value="Putative DNA-binding domain"/>
    <property type="match status" value="1"/>
</dbReference>
<dbReference type="GO" id="GO:0003677">
    <property type="term" value="F:DNA binding"/>
    <property type="evidence" value="ECO:0007669"/>
    <property type="project" value="UniProtKB-KW"/>
</dbReference>
<dbReference type="InterPro" id="IPR000551">
    <property type="entry name" value="MerR-type_HTH_dom"/>
</dbReference>